<proteinExistence type="predicted"/>
<evidence type="ECO:0000256" key="2">
    <source>
        <dbReference type="ARBA" id="ARBA00022771"/>
    </source>
</evidence>
<dbReference type="InterPro" id="IPR006597">
    <property type="entry name" value="Sel1-like"/>
</dbReference>
<dbReference type="Gene3D" id="6.10.140.2220">
    <property type="match status" value="1"/>
</dbReference>
<dbReference type="InterPro" id="IPR002893">
    <property type="entry name" value="Znf_MYND"/>
</dbReference>
<dbReference type="SUPFAM" id="SSF57850">
    <property type="entry name" value="RING/U-box"/>
    <property type="match status" value="1"/>
</dbReference>
<dbReference type="Gene3D" id="3.30.40.10">
    <property type="entry name" value="Zinc/RING finger domain, C3HC4 (zinc finger)"/>
    <property type="match status" value="1"/>
</dbReference>
<name>A0A8J2X1D5_9STRA</name>
<keyword evidence="3" id="KW-0862">Zinc</keyword>
<dbReference type="Pfam" id="PF08238">
    <property type="entry name" value="Sel1"/>
    <property type="match status" value="2"/>
</dbReference>
<dbReference type="InterPro" id="IPR003613">
    <property type="entry name" value="Ubox_domain"/>
</dbReference>
<dbReference type="OrthoDB" id="46564at2759"/>
<dbReference type="AlphaFoldDB" id="A0A8J2X1D5"/>
<dbReference type="Pfam" id="PF01753">
    <property type="entry name" value="zf-MYND"/>
    <property type="match status" value="1"/>
</dbReference>
<evidence type="ECO:0000313" key="9">
    <source>
        <dbReference type="Proteomes" id="UP000789595"/>
    </source>
</evidence>
<dbReference type="InterPro" id="IPR011990">
    <property type="entry name" value="TPR-like_helical_dom_sf"/>
</dbReference>
<evidence type="ECO:0000256" key="5">
    <source>
        <dbReference type="SAM" id="MobiDB-lite"/>
    </source>
</evidence>
<dbReference type="GO" id="GO:0004842">
    <property type="term" value="F:ubiquitin-protein transferase activity"/>
    <property type="evidence" value="ECO:0007669"/>
    <property type="project" value="InterPro"/>
</dbReference>
<dbReference type="PROSITE" id="PS50865">
    <property type="entry name" value="ZF_MYND_2"/>
    <property type="match status" value="1"/>
</dbReference>
<keyword evidence="2 4" id="KW-0863">Zinc-finger</keyword>
<feature type="domain" description="MYND-type" evidence="6">
    <location>
        <begin position="34"/>
        <end position="81"/>
    </location>
</feature>
<dbReference type="GO" id="GO:0016567">
    <property type="term" value="P:protein ubiquitination"/>
    <property type="evidence" value="ECO:0007669"/>
    <property type="project" value="InterPro"/>
</dbReference>
<evidence type="ECO:0000256" key="4">
    <source>
        <dbReference type="PROSITE-ProRule" id="PRU00134"/>
    </source>
</evidence>
<dbReference type="Proteomes" id="UP000789595">
    <property type="component" value="Unassembled WGS sequence"/>
</dbReference>
<evidence type="ECO:0000256" key="3">
    <source>
        <dbReference type="ARBA" id="ARBA00022833"/>
    </source>
</evidence>
<dbReference type="InterPro" id="IPR052085">
    <property type="entry name" value="WD-SAM-U-box"/>
</dbReference>
<dbReference type="PANTHER" id="PTHR46573:SF1">
    <property type="entry name" value="WD REPEAT, SAM AND U-BOX DOMAIN-CONTAINING PROTEIN 1"/>
    <property type="match status" value="1"/>
</dbReference>
<dbReference type="PROSITE" id="PS51698">
    <property type="entry name" value="U_BOX"/>
    <property type="match status" value="1"/>
</dbReference>
<accession>A0A8J2X1D5</accession>
<reference evidence="8" key="1">
    <citation type="submission" date="2021-11" db="EMBL/GenBank/DDBJ databases">
        <authorList>
            <consortium name="Genoscope - CEA"/>
            <person name="William W."/>
        </authorList>
    </citation>
    <scope>NUCLEOTIDE SEQUENCE</scope>
</reference>
<protein>
    <recommendedName>
        <fullName evidence="10">MYND-type domain-containing protein</fullName>
    </recommendedName>
</protein>
<keyword evidence="9" id="KW-1185">Reference proteome</keyword>
<evidence type="ECO:0008006" key="10">
    <source>
        <dbReference type="Google" id="ProtNLM"/>
    </source>
</evidence>
<gene>
    <name evidence="8" type="ORF">PECAL_3P01310</name>
</gene>
<evidence type="ECO:0000259" key="6">
    <source>
        <dbReference type="PROSITE" id="PS50865"/>
    </source>
</evidence>
<dbReference type="SMART" id="SM00671">
    <property type="entry name" value="SEL1"/>
    <property type="match status" value="2"/>
</dbReference>
<dbReference type="SUPFAM" id="SSF144232">
    <property type="entry name" value="HIT/MYND zinc finger-like"/>
    <property type="match status" value="1"/>
</dbReference>
<evidence type="ECO:0000313" key="8">
    <source>
        <dbReference type="EMBL" id="CAH0370256.1"/>
    </source>
</evidence>
<dbReference type="PANTHER" id="PTHR46573">
    <property type="entry name" value="WD REPEAT, SAM AND U-BOX DOMAIN-CONTAINING PROTEIN 1"/>
    <property type="match status" value="1"/>
</dbReference>
<dbReference type="SMART" id="SM00504">
    <property type="entry name" value="Ubox"/>
    <property type="match status" value="1"/>
</dbReference>
<dbReference type="Pfam" id="PF04564">
    <property type="entry name" value="U-box"/>
    <property type="match status" value="1"/>
</dbReference>
<evidence type="ECO:0000256" key="1">
    <source>
        <dbReference type="ARBA" id="ARBA00022723"/>
    </source>
</evidence>
<dbReference type="GO" id="GO:0008270">
    <property type="term" value="F:zinc ion binding"/>
    <property type="evidence" value="ECO:0007669"/>
    <property type="project" value="UniProtKB-KW"/>
</dbReference>
<organism evidence="8 9">
    <name type="scientific">Pelagomonas calceolata</name>
    <dbReference type="NCBI Taxonomy" id="35677"/>
    <lineage>
        <taxon>Eukaryota</taxon>
        <taxon>Sar</taxon>
        <taxon>Stramenopiles</taxon>
        <taxon>Ochrophyta</taxon>
        <taxon>Pelagophyceae</taxon>
        <taxon>Pelagomonadales</taxon>
        <taxon>Pelagomonadaceae</taxon>
        <taxon>Pelagomonas</taxon>
    </lineage>
</organism>
<feature type="domain" description="U-box" evidence="7">
    <location>
        <begin position="115"/>
        <end position="192"/>
    </location>
</feature>
<sequence>MPPQQLNLAANANGTTGGSEPELVMEEQAAEPACAICHKVEVAVGPVENRVTLQKCGQCRQVLYCSRDCQRAHWPRHKSDCAAPGSPPEIVFDRYCQTVDASPSKESGLEETINSVAKEFVCPITHELPTEPVTAEDGRIYDRKAILAWFEKNGEDGDPISPSTNTAMGTNLLPATQARNAIEALVKSGAIDGELATAWRQKLEDEKIVKELHAKAEAGDVEAMFDLGYAYDKAEHGLERDTEKARVWYEKSAAARHPKGLAYFGCFLLYGIDCHKDHALGLVNVTEAAHLGSDVGQLLLGKAFAKGLYGLSKDPVRARFWLEKTDWEEAKGLLQELGQ</sequence>
<keyword evidence="1" id="KW-0479">Metal-binding</keyword>
<dbReference type="InterPro" id="IPR013083">
    <property type="entry name" value="Znf_RING/FYVE/PHD"/>
</dbReference>
<dbReference type="EMBL" id="CAKKNE010000003">
    <property type="protein sequence ID" value="CAH0370256.1"/>
    <property type="molecule type" value="Genomic_DNA"/>
</dbReference>
<dbReference type="SUPFAM" id="SSF81901">
    <property type="entry name" value="HCP-like"/>
    <property type="match status" value="1"/>
</dbReference>
<dbReference type="Gene3D" id="1.25.40.10">
    <property type="entry name" value="Tetratricopeptide repeat domain"/>
    <property type="match status" value="1"/>
</dbReference>
<evidence type="ECO:0000259" key="7">
    <source>
        <dbReference type="PROSITE" id="PS51698"/>
    </source>
</evidence>
<feature type="region of interest" description="Disordered" evidence="5">
    <location>
        <begin position="1"/>
        <end position="20"/>
    </location>
</feature>
<feature type="compositionally biased region" description="Polar residues" evidence="5">
    <location>
        <begin position="1"/>
        <end position="14"/>
    </location>
</feature>
<dbReference type="CDD" id="cd16655">
    <property type="entry name" value="RING-Ubox_WDSUB1-like"/>
    <property type="match status" value="1"/>
</dbReference>
<comment type="caution">
    <text evidence="8">The sequence shown here is derived from an EMBL/GenBank/DDBJ whole genome shotgun (WGS) entry which is preliminary data.</text>
</comment>